<evidence type="ECO:0000313" key="11">
    <source>
        <dbReference type="Proteomes" id="UP000245771"/>
    </source>
</evidence>
<name>A0A316V5I9_9BASI</name>
<keyword evidence="7" id="KW-0539">Nucleus</keyword>
<dbReference type="GO" id="GO:0000978">
    <property type="term" value="F:RNA polymerase II cis-regulatory region sequence-specific DNA binding"/>
    <property type="evidence" value="ECO:0007669"/>
    <property type="project" value="TreeGrafter"/>
</dbReference>
<dbReference type="PRINTS" id="PR00617">
    <property type="entry name" value="COPPERFIST"/>
</dbReference>
<keyword evidence="6" id="KW-0804">Transcription</keyword>
<reference evidence="10 11" key="1">
    <citation type="journal article" date="2018" name="Mol. Biol. Evol.">
        <title>Broad Genomic Sampling Reveals a Smut Pathogenic Ancestry of the Fungal Clade Ustilaginomycotina.</title>
        <authorList>
            <person name="Kijpornyongpan T."/>
            <person name="Mondo S.J."/>
            <person name="Barry K."/>
            <person name="Sandor L."/>
            <person name="Lee J."/>
            <person name="Lipzen A."/>
            <person name="Pangilinan J."/>
            <person name="LaButti K."/>
            <person name="Hainaut M."/>
            <person name="Henrissat B."/>
            <person name="Grigoriev I.V."/>
            <person name="Spatafora J.W."/>
            <person name="Aime M.C."/>
        </authorList>
    </citation>
    <scope>NUCLEOTIDE SEQUENCE [LARGE SCALE GENOMIC DNA]</scope>
    <source>
        <strain evidence="10 11">MCA 3882</strain>
    </source>
</reference>
<feature type="region of interest" description="Disordered" evidence="8">
    <location>
        <begin position="458"/>
        <end position="506"/>
    </location>
</feature>
<gene>
    <name evidence="10" type="ORF">FA14DRAFT_162456</name>
</gene>
<dbReference type="PROSITE" id="PS50073">
    <property type="entry name" value="COPPER_FIST_2"/>
    <property type="match status" value="1"/>
</dbReference>
<dbReference type="GO" id="GO:0005634">
    <property type="term" value="C:nucleus"/>
    <property type="evidence" value="ECO:0007669"/>
    <property type="project" value="UniProtKB-SubCell"/>
</dbReference>
<dbReference type="AlphaFoldDB" id="A0A316V5I9"/>
<sequence length="506" mass="55732">MVLINGRKFACEACIRGHRASNCSHTGRKLQLVRKKGRPSSQCDVCRSKRANGSFHGRCDCGEDEDITSPQQNRKQRGKSEQSIETFTPFLVQDEASLGDLQEEGKSKHSLQSLMNPCQCKTTGICSCCSRASSSKDGIVKTASVEQPASCGCNGENQCCDDGIDAVQCAPLVTEDPTLKAIKRSCCGSKTSEQAQTTHDTPILDPVASIMPMTTEEADAILAPDCHCGPDCACPGCLMENEDIRKKRKQGNEECPDKCLTCSACVLGLTRPSGIEAVDAWMEQDKQNTIDKEALEKHANDIGNGEEIVNLSEEQTSSSNAIGSESEVSDGSDEASSSSVATAPESSSQKSRSPPPQRKIDLVEPPLPPFPSARKYFEDHFLNPERRRFFADQIQTQSGNQHSKVAESLPHNDDIESEFGERLDGETDEEWQARHGFQFLTPDAIKIFDHAKRFREEKRLAEEEEESSARREEEDRIASTEKREGELSLLRQRALSAHKRQKTTAS</sequence>
<dbReference type="PANTHER" id="PTHR28088:SF5">
    <property type="entry name" value="TRANSCRIPTIONAL ACTIVATOR HAA1-RELATED"/>
    <property type="match status" value="1"/>
</dbReference>
<keyword evidence="5" id="KW-0805">Transcription regulation</keyword>
<feature type="compositionally biased region" description="Basic residues" evidence="8">
    <location>
        <begin position="496"/>
        <end position="506"/>
    </location>
</feature>
<dbReference type="GO" id="GO:0006879">
    <property type="term" value="P:intracellular iron ion homeostasis"/>
    <property type="evidence" value="ECO:0007669"/>
    <property type="project" value="TreeGrafter"/>
</dbReference>
<dbReference type="GO" id="GO:0005507">
    <property type="term" value="F:copper ion binding"/>
    <property type="evidence" value="ECO:0007669"/>
    <property type="project" value="InterPro"/>
</dbReference>
<dbReference type="GO" id="GO:0000981">
    <property type="term" value="F:DNA-binding transcription factor activity, RNA polymerase II-specific"/>
    <property type="evidence" value="ECO:0007669"/>
    <property type="project" value="TreeGrafter"/>
</dbReference>
<keyword evidence="4" id="KW-0186">Copper</keyword>
<evidence type="ECO:0000256" key="7">
    <source>
        <dbReference type="ARBA" id="ARBA00023242"/>
    </source>
</evidence>
<dbReference type="InterPro" id="IPR001083">
    <property type="entry name" value="Cu_fist_DNA-bd_dom"/>
</dbReference>
<dbReference type="OrthoDB" id="5600085at2759"/>
<keyword evidence="3" id="KW-0862">Zinc</keyword>
<evidence type="ECO:0000256" key="3">
    <source>
        <dbReference type="ARBA" id="ARBA00022833"/>
    </source>
</evidence>
<dbReference type="Pfam" id="PF00649">
    <property type="entry name" value="Copper-fist"/>
    <property type="match status" value="1"/>
</dbReference>
<feature type="compositionally biased region" description="Low complexity" evidence="8">
    <location>
        <begin position="334"/>
        <end position="352"/>
    </location>
</feature>
<comment type="subcellular location">
    <subcellularLocation>
        <location evidence="1">Nucleus</location>
    </subcellularLocation>
</comment>
<evidence type="ECO:0000256" key="1">
    <source>
        <dbReference type="ARBA" id="ARBA00004123"/>
    </source>
</evidence>
<accession>A0A316V5I9</accession>
<evidence type="ECO:0000256" key="8">
    <source>
        <dbReference type="SAM" id="MobiDB-lite"/>
    </source>
</evidence>
<keyword evidence="11" id="KW-1185">Reference proteome</keyword>
<dbReference type="InterPro" id="IPR051763">
    <property type="entry name" value="Copper_Homeo_Regul"/>
</dbReference>
<evidence type="ECO:0000256" key="5">
    <source>
        <dbReference type="ARBA" id="ARBA00023015"/>
    </source>
</evidence>
<dbReference type="Gene3D" id="3.90.430.10">
    <property type="entry name" value="Copper fist DNA-binding domain"/>
    <property type="match status" value="1"/>
</dbReference>
<evidence type="ECO:0000259" key="9">
    <source>
        <dbReference type="PROSITE" id="PS50073"/>
    </source>
</evidence>
<dbReference type="GeneID" id="37021401"/>
<evidence type="ECO:0000256" key="4">
    <source>
        <dbReference type="ARBA" id="ARBA00023008"/>
    </source>
</evidence>
<evidence type="ECO:0000313" key="10">
    <source>
        <dbReference type="EMBL" id="PWN32288.1"/>
    </source>
</evidence>
<dbReference type="GO" id="GO:0006878">
    <property type="term" value="P:intracellular copper ion homeostasis"/>
    <property type="evidence" value="ECO:0007669"/>
    <property type="project" value="TreeGrafter"/>
</dbReference>
<protein>
    <recommendedName>
        <fullName evidence="9">Copper-fist domain-containing protein</fullName>
    </recommendedName>
</protein>
<dbReference type="InParanoid" id="A0A316V5I9"/>
<feature type="compositionally biased region" description="Basic and acidic residues" evidence="8">
    <location>
        <begin position="458"/>
        <end position="486"/>
    </location>
</feature>
<dbReference type="RefSeq" id="XP_025352590.1">
    <property type="nucleotide sequence ID" value="XM_025499620.1"/>
</dbReference>
<dbReference type="SUPFAM" id="SSF57879">
    <property type="entry name" value="Zinc domain conserved in yeast copper-regulated transcription factors"/>
    <property type="match status" value="1"/>
</dbReference>
<dbReference type="GO" id="GO:0045944">
    <property type="term" value="P:positive regulation of transcription by RNA polymerase II"/>
    <property type="evidence" value="ECO:0007669"/>
    <property type="project" value="TreeGrafter"/>
</dbReference>
<keyword evidence="2" id="KW-0479">Metal-binding</keyword>
<dbReference type="SMART" id="SM01090">
    <property type="entry name" value="Copper-fist"/>
    <property type="match status" value="1"/>
</dbReference>
<evidence type="ECO:0000256" key="6">
    <source>
        <dbReference type="ARBA" id="ARBA00023163"/>
    </source>
</evidence>
<feature type="compositionally biased region" description="Polar residues" evidence="8">
    <location>
        <begin position="393"/>
        <end position="403"/>
    </location>
</feature>
<feature type="domain" description="Copper-fist" evidence="9">
    <location>
        <begin position="1"/>
        <end position="40"/>
    </location>
</feature>
<dbReference type="STRING" id="1280837.A0A316V5I9"/>
<feature type="region of interest" description="Disordered" evidence="8">
    <location>
        <begin position="313"/>
        <end position="378"/>
    </location>
</feature>
<dbReference type="FunFam" id="3.90.430.10:FF:000001">
    <property type="entry name" value="Copper fist DNA-binding protein"/>
    <property type="match status" value="1"/>
</dbReference>
<organism evidence="10 11">
    <name type="scientific">Meira miltonrushii</name>
    <dbReference type="NCBI Taxonomy" id="1280837"/>
    <lineage>
        <taxon>Eukaryota</taxon>
        <taxon>Fungi</taxon>
        <taxon>Dikarya</taxon>
        <taxon>Basidiomycota</taxon>
        <taxon>Ustilaginomycotina</taxon>
        <taxon>Exobasidiomycetes</taxon>
        <taxon>Exobasidiales</taxon>
        <taxon>Brachybasidiaceae</taxon>
        <taxon>Meira</taxon>
    </lineage>
</organism>
<feature type="compositionally biased region" description="Polar residues" evidence="8">
    <location>
        <begin position="313"/>
        <end position="322"/>
    </location>
</feature>
<dbReference type="InterPro" id="IPR036395">
    <property type="entry name" value="Cu_fist_DNA-bd_dom_sf"/>
</dbReference>
<dbReference type="EMBL" id="KZ819606">
    <property type="protein sequence ID" value="PWN32288.1"/>
    <property type="molecule type" value="Genomic_DNA"/>
</dbReference>
<evidence type="ECO:0000256" key="2">
    <source>
        <dbReference type="ARBA" id="ARBA00022723"/>
    </source>
</evidence>
<dbReference type="PANTHER" id="PTHR28088">
    <property type="entry name" value="TRANSCRIPTIONAL ACTIVATOR HAA1-RELATED"/>
    <property type="match status" value="1"/>
</dbReference>
<proteinExistence type="predicted"/>
<feature type="region of interest" description="Disordered" evidence="8">
    <location>
        <begin position="390"/>
        <end position="416"/>
    </location>
</feature>
<dbReference type="SMART" id="SM00412">
    <property type="entry name" value="Cu_FIST"/>
    <property type="match status" value="1"/>
</dbReference>
<dbReference type="Proteomes" id="UP000245771">
    <property type="component" value="Unassembled WGS sequence"/>
</dbReference>